<evidence type="ECO:0000313" key="4">
    <source>
        <dbReference type="Proteomes" id="UP000317722"/>
    </source>
</evidence>
<evidence type="ECO:0008006" key="5">
    <source>
        <dbReference type="Google" id="ProtNLM"/>
    </source>
</evidence>
<feature type="compositionally biased region" description="Pro residues" evidence="1">
    <location>
        <begin position="1"/>
        <end position="15"/>
    </location>
</feature>
<protein>
    <recommendedName>
        <fullName evidence="5">Interferon-induced transmembrane protein</fullName>
    </recommendedName>
</protein>
<reference evidence="3 4" key="1">
    <citation type="journal article" date="2019" name="Environ. Microbiol.">
        <title>Species interactions and distinct microbial communities in high Arctic permafrost affected cryosols are associated with the CH4 and CO2 gas fluxes.</title>
        <authorList>
            <person name="Altshuler I."/>
            <person name="Hamel J."/>
            <person name="Turney S."/>
            <person name="Magnuson E."/>
            <person name="Levesque R."/>
            <person name="Greer C."/>
            <person name="Whyte L.G."/>
        </authorList>
    </citation>
    <scope>NUCLEOTIDE SEQUENCE [LARGE SCALE GENOMIC DNA]</scope>
    <source>
        <strain evidence="3 4">S9.3A</strain>
    </source>
</reference>
<comment type="caution">
    <text evidence="3">The sequence shown here is derived from an EMBL/GenBank/DDBJ whole genome shotgun (WGS) entry which is preliminary data.</text>
</comment>
<dbReference type="AlphaFoldDB" id="A0A502CME4"/>
<organism evidence="3 4">
    <name type="scientific">Pedococcus bigeumensis</name>
    <dbReference type="NCBI Taxonomy" id="433644"/>
    <lineage>
        <taxon>Bacteria</taxon>
        <taxon>Bacillati</taxon>
        <taxon>Actinomycetota</taxon>
        <taxon>Actinomycetes</taxon>
        <taxon>Micrococcales</taxon>
        <taxon>Intrasporangiaceae</taxon>
        <taxon>Pedococcus</taxon>
    </lineage>
</organism>
<proteinExistence type="predicted"/>
<feature type="transmembrane region" description="Helical" evidence="2">
    <location>
        <begin position="33"/>
        <end position="58"/>
    </location>
</feature>
<evidence type="ECO:0000313" key="3">
    <source>
        <dbReference type="EMBL" id="TPG14068.1"/>
    </source>
</evidence>
<name>A0A502CME4_9MICO</name>
<dbReference type="RefSeq" id="WP_140743218.1">
    <property type="nucleotide sequence ID" value="NZ_RCZM01000006.1"/>
</dbReference>
<gene>
    <name evidence="3" type="ORF">EAH86_17875</name>
</gene>
<evidence type="ECO:0000256" key="1">
    <source>
        <dbReference type="SAM" id="MobiDB-lite"/>
    </source>
</evidence>
<keyword evidence="4" id="KW-1185">Reference proteome</keyword>
<dbReference type="Proteomes" id="UP000317722">
    <property type="component" value="Unassembled WGS sequence"/>
</dbReference>
<keyword evidence="2" id="KW-0472">Membrane</keyword>
<dbReference type="OrthoDB" id="3748801at2"/>
<feature type="transmembrane region" description="Helical" evidence="2">
    <location>
        <begin position="79"/>
        <end position="101"/>
    </location>
</feature>
<dbReference type="EMBL" id="RCZM01000006">
    <property type="protein sequence ID" value="TPG14068.1"/>
    <property type="molecule type" value="Genomic_DNA"/>
</dbReference>
<keyword evidence="2" id="KW-0812">Transmembrane</keyword>
<keyword evidence="2" id="KW-1133">Transmembrane helix</keyword>
<feature type="region of interest" description="Disordered" evidence="1">
    <location>
        <begin position="1"/>
        <end position="23"/>
    </location>
</feature>
<accession>A0A502CME4</accession>
<evidence type="ECO:0000256" key="2">
    <source>
        <dbReference type="SAM" id="Phobius"/>
    </source>
</evidence>
<sequence>MSDYGTPPPPPPPVQGYPGAMGGGEHPKAQTTLILSIVGLLCCGPLAIYTLITANTILREGHAQGLNVSKANTAKIISIIALALWAVGFIANIALGGVGLLSSN</sequence>